<organism evidence="1 2">
    <name type="scientific">Plasmodium ovale wallikeri</name>
    <dbReference type="NCBI Taxonomy" id="864142"/>
    <lineage>
        <taxon>Eukaryota</taxon>
        <taxon>Sar</taxon>
        <taxon>Alveolata</taxon>
        <taxon>Apicomplexa</taxon>
        <taxon>Aconoidasida</taxon>
        <taxon>Haemosporida</taxon>
        <taxon>Plasmodiidae</taxon>
        <taxon>Plasmodium</taxon>
        <taxon>Plasmodium (Plasmodium)</taxon>
    </lineage>
</organism>
<sequence>MDTSEYKEKYSFLQNTCHLYDLLNSSLFYQIKRDIFTDNIIKKIFSEFESRASEFGYQKNCTYYSYYIDTKEPQNTIKLNNFVDNIKCVPKEETQEVISAKDDNTVEGGITGTFGGTGFSLLALYKFSPFGPILRSRLQSWKRNNNLDGEQELFSDRTGNHNTYPDDGISYTISFAIIYRIII</sequence>
<accession>A0A1A9AQM5</accession>
<reference evidence="2" key="1">
    <citation type="submission" date="2016-05" db="EMBL/GenBank/DDBJ databases">
        <authorList>
            <person name="Naeem Raeece"/>
        </authorList>
    </citation>
    <scope>NUCLEOTIDE SEQUENCE [LARGE SCALE GENOMIC DNA]</scope>
</reference>
<dbReference type="EMBL" id="FLRD01001914">
    <property type="protein sequence ID" value="SBT58540.1"/>
    <property type="molecule type" value="Genomic_DNA"/>
</dbReference>
<name>A0A1A9AQM5_PLAOA</name>
<evidence type="ECO:0000313" key="2">
    <source>
        <dbReference type="Proteomes" id="UP000078555"/>
    </source>
</evidence>
<keyword evidence="2" id="KW-1185">Reference proteome</keyword>
<gene>
    <name evidence="1" type="ORF">POVWA1_088440</name>
</gene>
<protein>
    <submittedName>
        <fullName evidence="1">PIR Superfamily Protein</fullName>
    </submittedName>
</protein>
<dbReference type="Proteomes" id="UP000078555">
    <property type="component" value="Unassembled WGS sequence"/>
</dbReference>
<proteinExistence type="predicted"/>
<evidence type="ECO:0000313" key="1">
    <source>
        <dbReference type="EMBL" id="SBT58540.1"/>
    </source>
</evidence>
<dbReference type="AlphaFoldDB" id="A0A1A9AQM5"/>